<dbReference type="CDD" id="cd13242">
    <property type="entry name" value="PH_puratrophin-1"/>
    <property type="match status" value="1"/>
</dbReference>
<keyword evidence="5" id="KW-1185">Reference proteome</keyword>
<evidence type="ECO:0000256" key="1">
    <source>
        <dbReference type="SAM" id="MobiDB-lite"/>
    </source>
</evidence>
<feature type="compositionally biased region" description="Polar residues" evidence="1">
    <location>
        <begin position="751"/>
        <end position="766"/>
    </location>
</feature>
<evidence type="ECO:0000313" key="5">
    <source>
        <dbReference type="Proteomes" id="UP000597762"/>
    </source>
</evidence>
<dbReference type="Pfam" id="PF00621">
    <property type="entry name" value="RhoGEF"/>
    <property type="match status" value="1"/>
</dbReference>
<evidence type="ECO:0000259" key="3">
    <source>
        <dbReference type="PROSITE" id="PS50010"/>
    </source>
</evidence>
<dbReference type="Gene3D" id="2.30.29.30">
    <property type="entry name" value="Pleckstrin-homology domain (PH domain)/Phosphotyrosine-binding domain (PTB)"/>
    <property type="match status" value="1"/>
</dbReference>
<dbReference type="InterPro" id="IPR001849">
    <property type="entry name" value="PH_domain"/>
</dbReference>
<feature type="compositionally biased region" description="Low complexity" evidence="1">
    <location>
        <begin position="624"/>
        <end position="637"/>
    </location>
</feature>
<dbReference type="EMBL" id="CAHIKZ030002889">
    <property type="protein sequence ID" value="CAE1293470.1"/>
    <property type="molecule type" value="Genomic_DNA"/>
</dbReference>
<dbReference type="InterPro" id="IPR035899">
    <property type="entry name" value="DBL_dom_sf"/>
</dbReference>
<dbReference type="AlphaFoldDB" id="A0A812D5K7"/>
<dbReference type="Pfam" id="PF22697">
    <property type="entry name" value="SOS1_NGEF_PH"/>
    <property type="match status" value="1"/>
</dbReference>
<dbReference type="OrthoDB" id="6152532at2759"/>
<evidence type="ECO:0000313" key="4">
    <source>
        <dbReference type="EMBL" id="CAE1293470.1"/>
    </source>
</evidence>
<dbReference type="PANTHER" id="PTHR45845:SF3">
    <property type="entry name" value="PURATROPHIN-1-LIKE, ISOFORM A"/>
    <property type="match status" value="1"/>
</dbReference>
<dbReference type="PANTHER" id="PTHR45845">
    <property type="entry name" value="RHO GUANINE NUCLEOTIDE EXCHANGE FACTOR-RELATED"/>
    <property type="match status" value="1"/>
</dbReference>
<dbReference type="InterPro" id="IPR055251">
    <property type="entry name" value="SOS1_NGEF_PH"/>
</dbReference>
<organism evidence="4 5">
    <name type="scientific">Acanthosepion pharaonis</name>
    <name type="common">Pharaoh cuttlefish</name>
    <name type="synonym">Sepia pharaonis</name>
    <dbReference type="NCBI Taxonomy" id="158019"/>
    <lineage>
        <taxon>Eukaryota</taxon>
        <taxon>Metazoa</taxon>
        <taxon>Spiralia</taxon>
        <taxon>Lophotrochozoa</taxon>
        <taxon>Mollusca</taxon>
        <taxon>Cephalopoda</taxon>
        <taxon>Coleoidea</taxon>
        <taxon>Decapodiformes</taxon>
        <taxon>Sepiida</taxon>
        <taxon>Sepiina</taxon>
        <taxon>Sepiidae</taxon>
        <taxon>Acanthosepion</taxon>
    </lineage>
</organism>
<dbReference type="SMART" id="SM00325">
    <property type="entry name" value="RhoGEF"/>
    <property type="match status" value="1"/>
</dbReference>
<proteinExistence type="predicted"/>
<dbReference type="SUPFAM" id="SSF50729">
    <property type="entry name" value="PH domain-like"/>
    <property type="match status" value="1"/>
</dbReference>
<accession>A0A812D5K7</accession>
<dbReference type="InterPro" id="IPR011993">
    <property type="entry name" value="PH-like_dom_sf"/>
</dbReference>
<dbReference type="SMART" id="SM00233">
    <property type="entry name" value="PH"/>
    <property type="match status" value="1"/>
</dbReference>
<dbReference type="Proteomes" id="UP000597762">
    <property type="component" value="Unassembled WGS sequence"/>
</dbReference>
<gene>
    <name evidence="4" type="ORF">SPHA_49816</name>
</gene>
<feature type="region of interest" description="Disordered" evidence="1">
    <location>
        <begin position="621"/>
        <end position="641"/>
    </location>
</feature>
<feature type="domain" description="DH" evidence="3">
    <location>
        <begin position="259"/>
        <end position="435"/>
    </location>
</feature>
<dbReference type="SUPFAM" id="SSF48065">
    <property type="entry name" value="DBL homology domain (DH-domain)"/>
    <property type="match status" value="1"/>
</dbReference>
<dbReference type="GO" id="GO:0005085">
    <property type="term" value="F:guanyl-nucleotide exchange factor activity"/>
    <property type="evidence" value="ECO:0007669"/>
    <property type="project" value="InterPro"/>
</dbReference>
<evidence type="ECO:0000259" key="2">
    <source>
        <dbReference type="PROSITE" id="PS50003"/>
    </source>
</evidence>
<comment type="caution">
    <text evidence="4">The sequence shown here is derived from an EMBL/GenBank/DDBJ whole genome shotgun (WGS) entry which is preliminary data.</text>
</comment>
<dbReference type="CDD" id="cd00160">
    <property type="entry name" value="RhoGEF"/>
    <property type="match status" value="1"/>
</dbReference>
<feature type="region of interest" description="Disordered" evidence="1">
    <location>
        <begin position="720"/>
        <end position="773"/>
    </location>
</feature>
<dbReference type="PROSITE" id="PS50003">
    <property type="entry name" value="PH_DOMAIN"/>
    <property type="match status" value="1"/>
</dbReference>
<feature type="domain" description="PH" evidence="2">
    <location>
        <begin position="447"/>
        <end position="555"/>
    </location>
</feature>
<dbReference type="InterPro" id="IPR000219">
    <property type="entry name" value="DH_dom"/>
</dbReference>
<dbReference type="InterPro" id="IPR052231">
    <property type="entry name" value="Rho_GEF_signaling-related"/>
</dbReference>
<reference evidence="4" key="1">
    <citation type="submission" date="2021-01" db="EMBL/GenBank/DDBJ databases">
        <authorList>
            <person name="Li R."/>
            <person name="Bekaert M."/>
        </authorList>
    </citation>
    <scope>NUCLEOTIDE SEQUENCE</scope>
    <source>
        <strain evidence="4">Farmed</strain>
    </source>
</reference>
<dbReference type="PROSITE" id="PS50010">
    <property type="entry name" value="DH_2"/>
    <property type="match status" value="1"/>
</dbReference>
<name>A0A812D5K7_ACAPH</name>
<dbReference type="Gene3D" id="1.20.900.10">
    <property type="entry name" value="Dbl homology (DH) domain"/>
    <property type="match status" value="1"/>
</dbReference>
<protein>
    <submittedName>
        <fullName evidence="4">Rho guanine nucleotide exchange factor 40,Puratrophin-1,Pleckstrin homology domain-containing family G member 4B</fullName>
    </submittedName>
</protein>
<feature type="compositionally biased region" description="Basic and acidic residues" evidence="1">
    <location>
        <begin position="728"/>
        <end position="740"/>
    </location>
</feature>
<sequence>MKTENCTTEEKLDAMLQDMDTFIQEHPPITPEVFTETLNQAKQLKNEKLISQCERTIARCKETQSKLNSRRNALQRAKVQLMKAKSDSPCNCIVKSSGPDIDDTYLLAPAVSKKTSSWHVTCTSLPTSPKLHPRRSSLPNKGEVVQVSPISNLSSQNMEEYQEQLFNDGLITEDMSHRIVTSLPKSLTLRPTPDTNDCDTHGTREGSLFSRLPFSKKHMTRTVTVPVAQSYSMSQMQLSSSQTIPQMDGSLTIEPLPRTLSLILQELISTERDYVWALQLIVDNYIPEIKKDDVPQALRGKRNVIFGNIEKIYEFHSRHFLQELENCKQQPFQIAQTFLSHEEQFYLYALYNKNKPKSDQLMQEHGTAYFRRKQFELNDKMNLSSYLLRPVQRMGKYALLLKQMLKECPESDNEFADLKNAEEMVKFHLRHGNDLLAMDSLKDCDVNLQEQGRLLRQDEFMVTQGRKKFMRHIFLFEELILFSKTKRNRQGGPESYVYKYSFKTSDIGLTENFRDKSNKFEIWFRRRSLGENYILHAQCSEMKNSWVGEISRLLWKQAIKNRESRKCEMASMGMGNKPCMDLKGDFNINDRLINVTPTQSLARSRNSIAVTSVDHFRNGNKRPISITSLSSTSSSSSGQSANHGLLNSLNLAFEALNAGSNTATDSPHFNRRSMNSSNESGICTDIFLEPDVPVSNRGIPAGSNSAATLPANMRLLPTSARSGAVADSNEKKEEPKDKSTVPDTPSDMETPVSSATCFTPLTTTPKQADPGKLWLDLSKIRTPPELKVRVLGPSQPKISSINAEESEL</sequence>